<dbReference type="InterPro" id="IPR033468">
    <property type="entry name" value="Metaxin_GST"/>
</dbReference>
<dbReference type="SFLD" id="SFLDG01180">
    <property type="entry name" value="SUF1"/>
    <property type="match status" value="1"/>
</dbReference>
<dbReference type="CDD" id="cd03078">
    <property type="entry name" value="GST_N_Metaxin1_like"/>
    <property type="match status" value="1"/>
</dbReference>
<dbReference type="SUPFAM" id="SSF47616">
    <property type="entry name" value="GST C-terminal domain-like"/>
    <property type="match status" value="1"/>
</dbReference>
<dbReference type="GO" id="GO:0007005">
    <property type="term" value="P:mitochondrion organization"/>
    <property type="evidence" value="ECO:0007669"/>
    <property type="project" value="TreeGrafter"/>
</dbReference>
<evidence type="ECO:0000256" key="8">
    <source>
        <dbReference type="ARBA" id="ARBA00022927"/>
    </source>
</evidence>
<reference evidence="19" key="1">
    <citation type="submission" date="2019-10" db="EMBL/GenBank/DDBJ databases">
        <title>The sequence and de novo assembly of the wild yak genome.</title>
        <authorList>
            <person name="Liu Y."/>
        </authorList>
    </citation>
    <scope>NUCLEOTIDE SEQUENCE [LARGE SCALE GENOMIC DNA]</scope>
    <source>
        <strain evidence="19">WY2019</strain>
    </source>
</reference>
<dbReference type="InterPro" id="IPR019564">
    <property type="entry name" value="Sam37/metaxin_N"/>
</dbReference>
<name>A0A6B0SA00_9CETA</name>
<dbReference type="EMBL" id="VBQZ03000149">
    <property type="protein sequence ID" value="MXQ95903.1"/>
    <property type="molecule type" value="Genomic_DNA"/>
</dbReference>
<comment type="subcellular location">
    <subcellularLocation>
        <location evidence="1">Mitochondrion outer membrane</location>
    </subcellularLocation>
</comment>
<evidence type="ECO:0000259" key="18">
    <source>
        <dbReference type="Pfam" id="PF17171"/>
    </source>
</evidence>
<dbReference type="PANTHER" id="PTHR12289">
    <property type="entry name" value="METAXIN RELATED"/>
    <property type="match status" value="1"/>
</dbReference>
<accession>A0A6B0SA00</accession>
<comment type="subunit">
    <text evidence="15">Interacts with MTX2/metaxin-2. Associates with the mitochondrial contact site and cristae organizing system (MICOS) complex, composed of at least MICOS10/MIC10, CHCHD3/MIC19, CHCHD6/MIC25, APOOL/MIC27, IMMT/MIC60, APOO/MIC23/MIC26 and QIL1/MIC13. This complex was also known under the names MINOS or MitOS complex. The MICOS complex associates with mitochondrial outer membrane proteins SAMM50, MTX1 and MTX2 (together described as components of the mitochondrial outer membrane sorting assembly machinery (SAM) complex) and DNAJC11, mitochondrial inner membrane protein TMEM11 and with HSPA9. The MICOS and SAM complexes together with DNAJC11 are part of a large protein complex spanning both membranes termed the mitochondrial intermembrane space bridging (MIB) complex. Interacts with ARMC1.</text>
</comment>
<evidence type="ECO:0000256" key="12">
    <source>
        <dbReference type="ARBA" id="ARBA00037753"/>
    </source>
</evidence>
<evidence type="ECO:0000313" key="20">
    <source>
        <dbReference type="Proteomes" id="UP000322234"/>
    </source>
</evidence>
<keyword evidence="10" id="KW-0496">Mitochondrion</keyword>
<evidence type="ECO:0000313" key="19">
    <source>
        <dbReference type="EMBL" id="MXQ95903.1"/>
    </source>
</evidence>
<keyword evidence="7" id="KW-0832">Ubl conjugation</keyword>
<gene>
    <name evidence="19" type="ORF">E5288_WYG015151</name>
</gene>
<dbReference type="GO" id="GO:0001401">
    <property type="term" value="C:SAM complex"/>
    <property type="evidence" value="ECO:0007669"/>
    <property type="project" value="InterPro"/>
</dbReference>
<dbReference type="InterPro" id="IPR040079">
    <property type="entry name" value="Glutathione_S-Trfase"/>
</dbReference>
<evidence type="ECO:0000256" key="15">
    <source>
        <dbReference type="ARBA" id="ARBA00046575"/>
    </source>
</evidence>
<comment type="caution">
    <text evidence="19">The sequence shown here is derived from an EMBL/GenBank/DDBJ whole genome shotgun (WGS) entry which is preliminary data.</text>
</comment>
<dbReference type="SFLD" id="SFLDS00019">
    <property type="entry name" value="Glutathione_Transferase_(cytos"/>
    <property type="match status" value="1"/>
</dbReference>
<evidence type="ECO:0000256" key="5">
    <source>
        <dbReference type="ARBA" id="ARBA00022692"/>
    </source>
</evidence>
<dbReference type="GO" id="GO:0015031">
    <property type="term" value="P:protein transport"/>
    <property type="evidence" value="ECO:0007669"/>
    <property type="project" value="UniProtKB-KW"/>
</dbReference>
<dbReference type="Pfam" id="PF17171">
    <property type="entry name" value="GST_C_6"/>
    <property type="match status" value="1"/>
</dbReference>
<feature type="domain" description="Mitochondrial outer membrane transport complex Sam37/metaxin N-terminal" evidence="17">
    <location>
        <begin position="23"/>
        <end position="110"/>
    </location>
</feature>
<dbReference type="InterPro" id="IPR036282">
    <property type="entry name" value="Glutathione-S-Trfase_C_sf"/>
</dbReference>
<feature type="transmembrane region" description="Helical" evidence="16">
    <location>
        <begin position="210"/>
        <end position="232"/>
    </location>
</feature>
<sequence>MAAPMELFCWSGGWGLPSVDLDSLAVLTYARFTGAPLKVHKITNPWRSPSGTLPALRTSHGEVISVPHRIITHLRKEYNADYDLSARQGADTLAFMSLLEEKLLPVLLYQEAQECLTLLSQRLGSQKFFFGDAPASLDAFVFSYLALLQQAKLPSGKLQAHLRGLHNLCAYCAHILSLYFPWEGAKAPPPRQTPANPETEEEPYRRRNQILTVLAGLAAMAGYALLSGIVSIQRAPSARAPGTQALGMAEEDEEE</sequence>
<comment type="function">
    <text evidence="12">Involved in transport of proteins into the mitochondrion. Essential for embryonic development.</text>
</comment>
<feature type="domain" description="Metaxin glutathione S-transferase" evidence="18">
    <location>
        <begin position="112"/>
        <end position="175"/>
    </location>
</feature>
<proteinExistence type="inferred from homology"/>
<evidence type="ECO:0000256" key="11">
    <source>
        <dbReference type="ARBA" id="ARBA00023136"/>
    </source>
</evidence>
<evidence type="ECO:0000256" key="10">
    <source>
        <dbReference type="ARBA" id="ARBA00023128"/>
    </source>
</evidence>
<keyword evidence="3" id="KW-0813">Transport</keyword>
<evidence type="ECO:0000256" key="2">
    <source>
        <dbReference type="ARBA" id="ARBA00009170"/>
    </source>
</evidence>
<keyword evidence="9 16" id="KW-1133">Transmembrane helix</keyword>
<evidence type="ECO:0000256" key="13">
    <source>
        <dbReference type="ARBA" id="ARBA00039748"/>
    </source>
</evidence>
<dbReference type="Pfam" id="PF10568">
    <property type="entry name" value="Tom37"/>
    <property type="match status" value="1"/>
</dbReference>
<dbReference type="InterPro" id="IPR050931">
    <property type="entry name" value="Mito_Protein_Transport_Metaxin"/>
</dbReference>
<evidence type="ECO:0000256" key="16">
    <source>
        <dbReference type="SAM" id="Phobius"/>
    </source>
</evidence>
<evidence type="ECO:0000256" key="3">
    <source>
        <dbReference type="ARBA" id="ARBA00022448"/>
    </source>
</evidence>
<keyword evidence="8" id="KW-0653">Protein transport</keyword>
<keyword evidence="5 16" id="KW-0812">Transmembrane</keyword>
<dbReference type="Proteomes" id="UP000322234">
    <property type="component" value="Unassembled WGS sequence"/>
</dbReference>
<keyword evidence="11 16" id="KW-0472">Membrane</keyword>
<evidence type="ECO:0000256" key="4">
    <source>
        <dbReference type="ARBA" id="ARBA00022499"/>
    </source>
</evidence>
<comment type="similarity">
    <text evidence="2">Belongs to the metaxin family.</text>
</comment>
<keyword evidence="20" id="KW-1185">Reference proteome</keyword>
<evidence type="ECO:0000256" key="7">
    <source>
        <dbReference type="ARBA" id="ARBA00022843"/>
    </source>
</evidence>
<organism evidence="19 20">
    <name type="scientific">Bos mutus</name>
    <name type="common">wild yak</name>
    <dbReference type="NCBI Taxonomy" id="72004"/>
    <lineage>
        <taxon>Eukaryota</taxon>
        <taxon>Metazoa</taxon>
        <taxon>Chordata</taxon>
        <taxon>Craniata</taxon>
        <taxon>Vertebrata</taxon>
        <taxon>Euteleostomi</taxon>
        <taxon>Mammalia</taxon>
        <taxon>Eutheria</taxon>
        <taxon>Laurasiatheria</taxon>
        <taxon>Artiodactyla</taxon>
        <taxon>Ruminantia</taxon>
        <taxon>Pecora</taxon>
        <taxon>Bovidae</taxon>
        <taxon>Bovinae</taxon>
        <taxon>Bos</taxon>
    </lineage>
</organism>
<evidence type="ECO:0000256" key="14">
    <source>
        <dbReference type="ARBA" id="ARBA00042095"/>
    </source>
</evidence>
<evidence type="ECO:0000256" key="9">
    <source>
        <dbReference type="ARBA" id="ARBA00022989"/>
    </source>
</evidence>
<dbReference type="PANTHER" id="PTHR12289:SF34">
    <property type="entry name" value="METAXIN-1"/>
    <property type="match status" value="1"/>
</dbReference>
<dbReference type="AlphaFoldDB" id="A0A6B0SA00"/>
<keyword evidence="4" id="KW-1017">Isopeptide bond</keyword>
<protein>
    <recommendedName>
        <fullName evidence="13">Metaxin-1</fullName>
    </recommendedName>
    <alternativeName>
        <fullName evidence="14">Mitochondrial outer membrane import complex protein 1</fullName>
    </alternativeName>
</protein>
<evidence type="ECO:0000256" key="1">
    <source>
        <dbReference type="ARBA" id="ARBA00004294"/>
    </source>
</evidence>
<evidence type="ECO:0000259" key="17">
    <source>
        <dbReference type="Pfam" id="PF10568"/>
    </source>
</evidence>
<evidence type="ECO:0000256" key="6">
    <source>
        <dbReference type="ARBA" id="ARBA00022787"/>
    </source>
</evidence>
<keyword evidence="6" id="KW-1000">Mitochondrion outer membrane</keyword>